<dbReference type="Proteomes" id="UP001607303">
    <property type="component" value="Unassembled WGS sequence"/>
</dbReference>
<keyword evidence="3" id="KW-1185">Reference proteome</keyword>
<protein>
    <submittedName>
        <fullName evidence="2">Uncharacterized protein</fullName>
    </submittedName>
</protein>
<sequence length="125" mass="13825">MFLHQLFFITCGECVLRDLRCALVEIQSKNGPVTVKVSHSSNVVVVSEGMSDIIMFLHQLFFITCGECVLRDLRCALVEIQSKNGPVTVKVSHSSNVVVVSGGNVSPLLDTILKQTNSTKYRRNE</sequence>
<evidence type="ECO:0000313" key="1">
    <source>
        <dbReference type="EMBL" id="KAL2734907.1"/>
    </source>
</evidence>
<name>A0ABD2BQ53_VESMC</name>
<organism evidence="2 3">
    <name type="scientific">Vespula maculifrons</name>
    <name type="common">Eastern yellow jacket</name>
    <name type="synonym">Wasp</name>
    <dbReference type="NCBI Taxonomy" id="7453"/>
    <lineage>
        <taxon>Eukaryota</taxon>
        <taxon>Metazoa</taxon>
        <taxon>Ecdysozoa</taxon>
        <taxon>Arthropoda</taxon>
        <taxon>Hexapoda</taxon>
        <taxon>Insecta</taxon>
        <taxon>Pterygota</taxon>
        <taxon>Neoptera</taxon>
        <taxon>Endopterygota</taxon>
        <taxon>Hymenoptera</taxon>
        <taxon>Apocrita</taxon>
        <taxon>Aculeata</taxon>
        <taxon>Vespoidea</taxon>
        <taxon>Vespidae</taxon>
        <taxon>Vespinae</taxon>
        <taxon>Vespula</taxon>
    </lineage>
</organism>
<evidence type="ECO:0000313" key="3">
    <source>
        <dbReference type="Proteomes" id="UP001607303"/>
    </source>
</evidence>
<comment type="caution">
    <text evidence="2">The sequence shown here is derived from an EMBL/GenBank/DDBJ whole genome shotgun (WGS) entry which is preliminary data.</text>
</comment>
<dbReference type="EMBL" id="JAYRBN010000070">
    <property type="protein sequence ID" value="KAL2734907.1"/>
    <property type="molecule type" value="Genomic_DNA"/>
</dbReference>
<accession>A0ABD2BQ53</accession>
<evidence type="ECO:0000313" key="2">
    <source>
        <dbReference type="EMBL" id="KAL2734908.1"/>
    </source>
</evidence>
<gene>
    <name evidence="1" type="ORF">V1477_013625</name>
    <name evidence="2" type="ORF">V1477_013626</name>
</gene>
<dbReference type="EMBL" id="JAYRBN010000070">
    <property type="protein sequence ID" value="KAL2734908.1"/>
    <property type="molecule type" value="Genomic_DNA"/>
</dbReference>
<proteinExistence type="predicted"/>
<reference evidence="2 3" key="1">
    <citation type="journal article" date="2024" name="Ann. Entomol. Soc. Am.">
        <title>Genomic analyses of the southern and eastern yellowjacket wasps (Hymenoptera: Vespidae) reveal evolutionary signatures of social life.</title>
        <authorList>
            <person name="Catto M.A."/>
            <person name="Caine P.B."/>
            <person name="Orr S.E."/>
            <person name="Hunt B.G."/>
            <person name="Goodisman M.A.D."/>
        </authorList>
    </citation>
    <scope>NUCLEOTIDE SEQUENCE [LARGE SCALE GENOMIC DNA]</scope>
    <source>
        <strain evidence="2">232</strain>
        <tissue evidence="2">Head and thorax</tissue>
    </source>
</reference>
<dbReference type="AlphaFoldDB" id="A0ABD2BQ53"/>